<feature type="compositionally biased region" description="Polar residues" evidence="1">
    <location>
        <begin position="191"/>
        <end position="205"/>
    </location>
</feature>
<protein>
    <submittedName>
        <fullName evidence="2">Uncharacterized protein</fullName>
    </submittedName>
</protein>
<accession>A0A2I2GAX9</accession>
<name>A0A2I2GAX9_9EURO</name>
<dbReference type="GeneID" id="36560766"/>
<organism evidence="2 3">
    <name type="scientific">Aspergillus steynii IBT 23096</name>
    <dbReference type="NCBI Taxonomy" id="1392250"/>
    <lineage>
        <taxon>Eukaryota</taxon>
        <taxon>Fungi</taxon>
        <taxon>Dikarya</taxon>
        <taxon>Ascomycota</taxon>
        <taxon>Pezizomycotina</taxon>
        <taxon>Eurotiomycetes</taxon>
        <taxon>Eurotiomycetidae</taxon>
        <taxon>Eurotiales</taxon>
        <taxon>Aspergillaceae</taxon>
        <taxon>Aspergillus</taxon>
        <taxon>Aspergillus subgen. Circumdati</taxon>
    </lineage>
</organism>
<evidence type="ECO:0000256" key="1">
    <source>
        <dbReference type="SAM" id="MobiDB-lite"/>
    </source>
</evidence>
<reference evidence="2 3" key="1">
    <citation type="submission" date="2016-12" db="EMBL/GenBank/DDBJ databases">
        <title>The genomes of Aspergillus section Nigri reveals drivers in fungal speciation.</title>
        <authorList>
            <consortium name="DOE Joint Genome Institute"/>
            <person name="Vesth T.C."/>
            <person name="Nybo J."/>
            <person name="Theobald S."/>
            <person name="Brandl J."/>
            <person name="Frisvad J.C."/>
            <person name="Nielsen K.F."/>
            <person name="Lyhne E.K."/>
            <person name="Kogle M.E."/>
            <person name="Kuo A."/>
            <person name="Riley R."/>
            <person name="Clum A."/>
            <person name="Nolan M."/>
            <person name="Lipzen A."/>
            <person name="Salamov A."/>
            <person name="Henrissat B."/>
            <person name="Wiebenga A."/>
            <person name="De Vries R.P."/>
            <person name="Grigoriev I.V."/>
            <person name="Mortensen U.H."/>
            <person name="Andersen M.R."/>
            <person name="Baker S.E."/>
        </authorList>
    </citation>
    <scope>NUCLEOTIDE SEQUENCE [LARGE SCALE GENOMIC DNA]</scope>
    <source>
        <strain evidence="2 3">IBT 23096</strain>
    </source>
</reference>
<evidence type="ECO:0000313" key="3">
    <source>
        <dbReference type="Proteomes" id="UP000234275"/>
    </source>
</evidence>
<proteinExistence type="predicted"/>
<dbReference type="OrthoDB" id="4505098at2759"/>
<dbReference type="AlphaFoldDB" id="A0A2I2GAX9"/>
<feature type="region of interest" description="Disordered" evidence="1">
    <location>
        <begin position="191"/>
        <end position="212"/>
    </location>
</feature>
<dbReference type="VEuPathDB" id="FungiDB:P170DRAFT_473612"/>
<comment type="caution">
    <text evidence="2">The sequence shown here is derived from an EMBL/GenBank/DDBJ whole genome shotgun (WGS) entry which is preliminary data.</text>
</comment>
<sequence>MDSPTTPKPNVQQFELEDLTPPKTWHPKTRSAGLGWMERTGVRYLYMYFDIREYVLEEMTATAQEIDFLVLRRLVPRPLTYPSMEELKTTPPDGFRRISIRYLMTDIPDMHENNKEDIMPALRRIRIHLKRLSNVEGPFRPFKLWDPDFLKQLVVLKLDFYPDFHPSQPEASPEREYDSVNTSQNTISRISQTASFDLSDCSSFQEPPYEPY</sequence>
<dbReference type="Proteomes" id="UP000234275">
    <property type="component" value="Unassembled WGS sequence"/>
</dbReference>
<dbReference type="EMBL" id="MSFO01000003">
    <property type="protein sequence ID" value="PLB50038.1"/>
    <property type="molecule type" value="Genomic_DNA"/>
</dbReference>
<keyword evidence="3" id="KW-1185">Reference proteome</keyword>
<gene>
    <name evidence="2" type="ORF">P170DRAFT_473612</name>
</gene>
<dbReference type="RefSeq" id="XP_024705340.1">
    <property type="nucleotide sequence ID" value="XM_024853068.1"/>
</dbReference>
<evidence type="ECO:0000313" key="2">
    <source>
        <dbReference type="EMBL" id="PLB50038.1"/>
    </source>
</evidence>